<name>A0A6C0HYN4_9ZZZZ</name>
<keyword evidence="3" id="KW-0808">Transferase</keyword>
<dbReference type="GO" id="GO:0016020">
    <property type="term" value="C:membrane"/>
    <property type="evidence" value="ECO:0007669"/>
    <property type="project" value="UniProtKB-SubCell"/>
</dbReference>
<evidence type="ECO:0008006" key="8">
    <source>
        <dbReference type="Google" id="ProtNLM"/>
    </source>
</evidence>
<protein>
    <recommendedName>
        <fullName evidence="8">Glycosyltransferase family 92 protein</fullName>
    </recommendedName>
</protein>
<keyword evidence="2" id="KW-0328">Glycosyltransferase</keyword>
<dbReference type="PANTHER" id="PTHR21461">
    <property type="entry name" value="GLYCOSYLTRANSFERASE FAMILY 92 PROTEIN"/>
    <property type="match status" value="1"/>
</dbReference>
<keyword evidence="4" id="KW-0812">Transmembrane</keyword>
<proteinExistence type="predicted"/>
<dbReference type="PANTHER" id="PTHR21461:SF69">
    <property type="entry name" value="GLYCOSYLTRANSFERASE FAMILY 92 PROTEIN"/>
    <property type="match status" value="1"/>
</dbReference>
<dbReference type="AlphaFoldDB" id="A0A6C0HYN4"/>
<dbReference type="EMBL" id="MN740050">
    <property type="protein sequence ID" value="QHT85898.1"/>
    <property type="molecule type" value="Genomic_DNA"/>
</dbReference>
<sequence>MNFNEAIKPIFIPYFNIYDIFYNDDNQLVIIIPSEREPPIINYISSENEIFSFNLYNCPHNHTYIYTLNIEYKENVKLIINNNIVETKVNKYLVYKDEIIFSTIVKDEDDYVKTWIDFHLKLGIQRFIIYDNSNKNTLSNILSKYLQNNIVLLINWQYPYRLPVSGISGQTTQQNHSIYAFKNSKYIGLFDVDEYLNIQCKKNVNVFFEELILKEKIDVEKISSFKISNKFFYNPNNLPTNGCNFLRIFDCDKITENGREKNFVIPKNVETFSVHMVTSGKPMYDVCYKYVFFNHYYFLNKNYRGYNVTNLKDYSILLHLQD</sequence>
<comment type="subcellular location">
    <subcellularLocation>
        <location evidence="1">Membrane</location>
        <topology evidence="1">Single-pass membrane protein</topology>
    </subcellularLocation>
</comment>
<dbReference type="Pfam" id="PF01697">
    <property type="entry name" value="Glyco_transf_92"/>
    <property type="match status" value="1"/>
</dbReference>
<keyword evidence="5" id="KW-1133">Transmembrane helix</keyword>
<evidence type="ECO:0000256" key="2">
    <source>
        <dbReference type="ARBA" id="ARBA00022676"/>
    </source>
</evidence>
<dbReference type="InterPro" id="IPR008166">
    <property type="entry name" value="Glyco_transf_92"/>
</dbReference>
<accession>A0A6C0HYN4</accession>
<dbReference type="GO" id="GO:0016757">
    <property type="term" value="F:glycosyltransferase activity"/>
    <property type="evidence" value="ECO:0007669"/>
    <property type="project" value="UniProtKB-KW"/>
</dbReference>
<reference evidence="7" key="1">
    <citation type="journal article" date="2020" name="Nature">
        <title>Giant virus diversity and host interactions through global metagenomics.</title>
        <authorList>
            <person name="Schulz F."/>
            <person name="Roux S."/>
            <person name="Paez-Espino D."/>
            <person name="Jungbluth S."/>
            <person name="Walsh D.A."/>
            <person name="Denef V.J."/>
            <person name="McMahon K.D."/>
            <person name="Konstantinidis K.T."/>
            <person name="Eloe-Fadrosh E.A."/>
            <person name="Kyrpides N.C."/>
            <person name="Woyke T."/>
        </authorList>
    </citation>
    <scope>NUCLEOTIDE SEQUENCE</scope>
    <source>
        <strain evidence="7">GVMAG-M-3300023184-182</strain>
    </source>
</reference>
<evidence type="ECO:0000256" key="3">
    <source>
        <dbReference type="ARBA" id="ARBA00022679"/>
    </source>
</evidence>
<organism evidence="7">
    <name type="scientific">viral metagenome</name>
    <dbReference type="NCBI Taxonomy" id="1070528"/>
    <lineage>
        <taxon>unclassified sequences</taxon>
        <taxon>metagenomes</taxon>
        <taxon>organismal metagenomes</taxon>
    </lineage>
</organism>
<evidence type="ECO:0000256" key="5">
    <source>
        <dbReference type="ARBA" id="ARBA00022989"/>
    </source>
</evidence>
<evidence type="ECO:0000256" key="1">
    <source>
        <dbReference type="ARBA" id="ARBA00004167"/>
    </source>
</evidence>
<evidence type="ECO:0000313" key="7">
    <source>
        <dbReference type="EMBL" id="QHT85898.1"/>
    </source>
</evidence>
<dbReference type="GO" id="GO:0005737">
    <property type="term" value="C:cytoplasm"/>
    <property type="evidence" value="ECO:0007669"/>
    <property type="project" value="TreeGrafter"/>
</dbReference>
<keyword evidence="6" id="KW-0472">Membrane</keyword>
<evidence type="ECO:0000256" key="4">
    <source>
        <dbReference type="ARBA" id="ARBA00022692"/>
    </source>
</evidence>
<evidence type="ECO:0000256" key="6">
    <source>
        <dbReference type="ARBA" id="ARBA00023136"/>
    </source>
</evidence>